<organism evidence="3 4">
    <name type="scientific">Mucor circinelloides f. lusitanicus</name>
    <name type="common">Mucor racemosus var. lusitanicus</name>
    <dbReference type="NCBI Taxonomy" id="29924"/>
    <lineage>
        <taxon>Eukaryota</taxon>
        <taxon>Fungi</taxon>
        <taxon>Fungi incertae sedis</taxon>
        <taxon>Mucoromycota</taxon>
        <taxon>Mucoromycotina</taxon>
        <taxon>Mucoromycetes</taxon>
        <taxon>Mucorales</taxon>
        <taxon>Mucorineae</taxon>
        <taxon>Mucoraceae</taxon>
        <taxon>Mucor</taxon>
    </lineage>
</organism>
<proteinExistence type="predicted"/>
<feature type="region of interest" description="Disordered" evidence="2">
    <location>
        <begin position="226"/>
        <end position="280"/>
    </location>
</feature>
<reference evidence="3 4" key="1">
    <citation type="submission" date="2019-09" db="EMBL/GenBank/DDBJ databases">
        <authorList>
            <consortium name="DOE Joint Genome Institute"/>
            <person name="Mondo S.J."/>
            <person name="Navarro-Mendoza M.I."/>
            <person name="Perez-Arques C."/>
            <person name="Panchal S."/>
            <person name="Nicolas F.E."/>
            <person name="Ganguly P."/>
            <person name="Pangilinan J."/>
            <person name="Grigoriev I."/>
            <person name="Heitman J."/>
            <person name="Sanya K."/>
            <person name="Garre V."/>
        </authorList>
    </citation>
    <scope>NUCLEOTIDE SEQUENCE [LARGE SCALE GENOMIC DNA]</scope>
    <source>
        <strain evidence="3 4">MU402</strain>
    </source>
</reference>
<evidence type="ECO:0000313" key="4">
    <source>
        <dbReference type="Proteomes" id="UP000469890"/>
    </source>
</evidence>
<feature type="coiled-coil region" evidence="1">
    <location>
        <begin position="83"/>
        <end position="110"/>
    </location>
</feature>
<accession>A0A8H4BKU1</accession>
<feature type="compositionally biased region" description="Basic and acidic residues" evidence="2">
    <location>
        <begin position="226"/>
        <end position="237"/>
    </location>
</feature>
<feature type="coiled-coil region" evidence="1">
    <location>
        <begin position="177"/>
        <end position="211"/>
    </location>
</feature>
<name>A0A8H4BKU1_MUCCL</name>
<evidence type="ECO:0000256" key="1">
    <source>
        <dbReference type="SAM" id="Coils"/>
    </source>
</evidence>
<evidence type="ECO:0000256" key="2">
    <source>
        <dbReference type="SAM" id="MobiDB-lite"/>
    </source>
</evidence>
<sequence length="280" mass="31617">MSQQFNCKMFLRLIHDPTESFWSPRSVKTPNEEASKLEIEQSVPNVDPLIRFANSVRNRLDVLEDVLCSSQKSLTEFQAIAKINDLVDATQNMKATLTNLQEKYIDLQAKQNSYKTIITNMNRVKKNQQLLGSRLDMLEKKGKQDDGNDNGDADLSLASRINLLEEALFSVQAFEPNTQLTKEMKELSEKNKALEIKVKVLQKKLADTYANQIVLRVDLDNLDRRTSSKRKDLDSKGNKATTRVLSSKEKAVAVIPDKEDDNQEQSATKGPASPTQSSEK</sequence>
<protein>
    <submittedName>
        <fullName evidence="3">Uncharacterized protein</fullName>
    </submittedName>
</protein>
<dbReference type="EMBL" id="JAAECE010000003">
    <property type="protein sequence ID" value="KAF1803167.1"/>
    <property type="molecule type" value="Genomic_DNA"/>
</dbReference>
<comment type="caution">
    <text evidence="3">The sequence shown here is derived from an EMBL/GenBank/DDBJ whole genome shotgun (WGS) entry which is preliminary data.</text>
</comment>
<evidence type="ECO:0000313" key="3">
    <source>
        <dbReference type="EMBL" id="KAF1803167.1"/>
    </source>
</evidence>
<gene>
    <name evidence="3" type="ORF">FB192DRAFT_1469610</name>
</gene>
<dbReference type="AlphaFoldDB" id="A0A8H4BKU1"/>
<feature type="compositionally biased region" description="Polar residues" evidence="2">
    <location>
        <begin position="264"/>
        <end position="280"/>
    </location>
</feature>
<keyword evidence="1" id="KW-0175">Coiled coil</keyword>
<dbReference type="Proteomes" id="UP000469890">
    <property type="component" value="Unassembled WGS sequence"/>
</dbReference>